<accession>Q9XBE4</accession>
<keyword evidence="2" id="KW-0012">Acyltransferase</keyword>
<dbReference type="SUPFAM" id="SSF55729">
    <property type="entry name" value="Acyl-CoA N-acyltransferases (Nat)"/>
    <property type="match status" value="1"/>
</dbReference>
<gene>
    <name evidence="4" type="primary">CZA382.07</name>
</gene>
<dbReference type="InterPro" id="IPR050832">
    <property type="entry name" value="Bact_Acetyltransf"/>
</dbReference>
<evidence type="ECO:0000256" key="1">
    <source>
        <dbReference type="ARBA" id="ARBA00022679"/>
    </source>
</evidence>
<dbReference type="Pfam" id="PF00583">
    <property type="entry name" value="Acetyltransf_1"/>
    <property type="match status" value="1"/>
</dbReference>
<dbReference type="InterPro" id="IPR000182">
    <property type="entry name" value="GNAT_dom"/>
</dbReference>
<dbReference type="InterPro" id="IPR016181">
    <property type="entry name" value="Acyl_CoA_acyltransferase"/>
</dbReference>
<dbReference type="PANTHER" id="PTHR43877">
    <property type="entry name" value="AMINOALKYLPHOSPHONATE N-ACETYLTRANSFERASE-RELATED-RELATED"/>
    <property type="match status" value="1"/>
</dbReference>
<dbReference type="AlphaFoldDB" id="Q9XBE4"/>
<keyword evidence="1 4" id="KW-0808">Transferase</keyword>
<proteinExistence type="predicted"/>
<reference evidence="4" key="3">
    <citation type="submission" date="1999-06" db="EMBL/GenBank/DDBJ databases">
        <authorList>
            <person name="Lennard N."/>
            <person name="Harris B."/>
        </authorList>
    </citation>
    <scope>NUCLEOTIDE SEQUENCE</scope>
    <source>
        <strain evidence="4">A3</strain>
    </source>
</reference>
<organism evidence="4">
    <name type="scientific">Amycolatopsis orientalis</name>
    <name type="common">Nocardia orientalis</name>
    <dbReference type="NCBI Taxonomy" id="31958"/>
    <lineage>
        <taxon>Bacteria</taxon>
        <taxon>Bacillati</taxon>
        <taxon>Actinomycetota</taxon>
        <taxon>Actinomycetes</taxon>
        <taxon>Pseudonocardiales</taxon>
        <taxon>Pseudonocardiaceae</taxon>
        <taxon>Amycolatopsis</taxon>
    </lineage>
</organism>
<name>Q9XBE4_AMYOR</name>
<reference evidence="4" key="2">
    <citation type="submission" date="1999-06" db="EMBL/GenBank/DDBJ databases">
        <title>Sequencing and analysis of genes involved in the biosynthesis of a vancomycin group antibiotic.</title>
        <authorList>
            <person name="van Wageningen A."/>
            <person name="Kirkpatrick P."/>
            <person name="Williams D."/>
            <person name="Harris B."/>
            <person name="Kershaw J."/>
            <person name="Lennard N."/>
            <person name="Jones M."/>
            <person name="Jones S."/>
            <person name="Solenberg P."/>
        </authorList>
    </citation>
    <scope>NUCLEOTIDE SEQUENCE</scope>
    <source>
        <strain evidence="4">A3</strain>
    </source>
</reference>
<dbReference type="EMBL" id="AL078635">
    <property type="protein sequence ID" value="CAB45028.1"/>
    <property type="molecule type" value="Genomic_DNA"/>
</dbReference>
<protein>
    <submittedName>
        <fullName evidence="4">Putative acetyltransferase</fullName>
    </submittedName>
</protein>
<evidence type="ECO:0000313" key="4">
    <source>
        <dbReference type="EMBL" id="CAB45028.1"/>
    </source>
</evidence>
<evidence type="ECO:0000259" key="3">
    <source>
        <dbReference type="PROSITE" id="PS51186"/>
    </source>
</evidence>
<sequence length="151" mass="16401">MRTVRGVPTIRAATAEDLPAILGLYAELHPDDPVPSPESVQRAWAAIQAQPGRTILVSEVDSVVVGTTDCAIQANLTRNTRSLMLIENFVVAAASRRTGVGSALLREAVRLAREAGCYKVQLLSRSSRTDAHAFYESQGFKTLAEGYRLYL</sequence>
<dbReference type="PROSITE" id="PS51186">
    <property type="entry name" value="GNAT"/>
    <property type="match status" value="1"/>
</dbReference>
<feature type="domain" description="N-acetyltransferase" evidence="3">
    <location>
        <begin position="8"/>
        <end position="151"/>
    </location>
</feature>
<dbReference type="Gene3D" id="3.40.630.30">
    <property type="match status" value="1"/>
</dbReference>
<dbReference type="CDD" id="cd04301">
    <property type="entry name" value="NAT_SF"/>
    <property type="match status" value="1"/>
</dbReference>
<evidence type="ECO:0000256" key="2">
    <source>
        <dbReference type="ARBA" id="ARBA00023315"/>
    </source>
</evidence>
<reference evidence="4" key="1">
    <citation type="submission" date="1999-05" db="EMBL/GenBank/DDBJ databases">
        <authorList>
            <person name="Bentley S.D."/>
            <person name="Parkhill J."/>
            <person name="Barrell B.G."/>
            <person name="Rajandream M.A."/>
        </authorList>
    </citation>
    <scope>NUCLEOTIDE SEQUENCE</scope>
    <source>
        <strain evidence="4">A3</strain>
    </source>
</reference>
<dbReference type="GO" id="GO:0016747">
    <property type="term" value="F:acyltransferase activity, transferring groups other than amino-acyl groups"/>
    <property type="evidence" value="ECO:0007669"/>
    <property type="project" value="InterPro"/>
</dbReference>